<organism evidence="1 2">
    <name type="scientific">Streptomyces tsukubensis (strain DSM 42081 / NBRC 108919 / NRRL 18488 / 9993)</name>
    <dbReference type="NCBI Taxonomy" id="1114943"/>
    <lineage>
        <taxon>Bacteria</taxon>
        <taxon>Bacillati</taxon>
        <taxon>Actinomycetota</taxon>
        <taxon>Actinomycetes</taxon>
        <taxon>Kitasatosporales</taxon>
        <taxon>Streptomycetaceae</taxon>
        <taxon>Streptomyces</taxon>
    </lineage>
</organism>
<dbReference type="EMBL" id="CP029159">
    <property type="protein sequence ID" value="QKM71158.1"/>
    <property type="molecule type" value="Genomic_DNA"/>
</dbReference>
<dbReference type="PANTHER" id="PTHR10587">
    <property type="entry name" value="GLYCOSYL TRANSFERASE-RELATED"/>
    <property type="match status" value="1"/>
</dbReference>
<dbReference type="PROSITE" id="PS51677">
    <property type="entry name" value="NODB"/>
    <property type="match status" value="1"/>
</dbReference>
<evidence type="ECO:0000313" key="2">
    <source>
        <dbReference type="Proteomes" id="UP000005940"/>
    </source>
</evidence>
<proteinExistence type="predicted"/>
<dbReference type="CDD" id="cd10917">
    <property type="entry name" value="CE4_NodB_like_6s_7s"/>
    <property type="match status" value="1"/>
</dbReference>
<sequence>MQYAGIAWTADGYEVEIVDDTGERAQAPTRWGAERVTELTDWLERTGRESGEPLAVVVESTNGLVDGLFTAAGLDVHRADPWVLPERPDFGSVPARSLADRARRGLAGLSPLTAEGGGQTGRDDDYHDGIRRSADAEAELTRAGRCFRHGPRDRREIALTFDDGPDPAHTREVLDLLARYGVHATFFCVGLHVNALPDEVRRIVDAGHSLGNHTWSHPFLPDLTARQFRLQIDRTADAFDRAVGTVPTVFRPPYGCRTPEMLSELLAGGPALALWDVDSWDWARPGPEKITRTVLDHVLPGSMILMHDGGGDRRQSVLALPAVLEGLLEQDYRFVSADTLASRAATH</sequence>
<gene>
    <name evidence="1" type="ORF">STSU_032645</name>
</gene>
<name>I2MTJ4_STRT9</name>
<dbReference type="RefSeq" id="WP_006350942.1">
    <property type="nucleotide sequence ID" value="NZ_CP029159.1"/>
</dbReference>
<dbReference type="GO" id="GO:0016810">
    <property type="term" value="F:hydrolase activity, acting on carbon-nitrogen (but not peptide) bonds"/>
    <property type="evidence" value="ECO:0007669"/>
    <property type="project" value="InterPro"/>
</dbReference>
<dbReference type="InterPro" id="IPR050248">
    <property type="entry name" value="Polysacc_deacetylase_ArnD"/>
</dbReference>
<dbReference type="Proteomes" id="UP000005940">
    <property type="component" value="Chromosome"/>
</dbReference>
<dbReference type="SUPFAM" id="SSF88713">
    <property type="entry name" value="Glycoside hydrolase/deacetylase"/>
    <property type="match status" value="1"/>
</dbReference>
<accession>I2MTJ4</accession>
<dbReference type="InterPro" id="IPR002509">
    <property type="entry name" value="NODB_dom"/>
</dbReference>
<dbReference type="Pfam" id="PF01522">
    <property type="entry name" value="Polysacc_deac_1"/>
    <property type="match status" value="1"/>
</dbReference>
<dbReference type="GO" id="GO:0005975">
    <property type="term" value="P:carbohydrate metabolic process"/>
    <property type="evidence" value="ECO:0007669"/>
    <property type="project" value="InterPro"/>
</dbReference>
<dbReference type="InterPro" id="IPR011330">
    <property type="entry name" value="Glyco_hydro/deAcase_b/a-brl"/>
</dbReference>
<dbReference type="Gene3D" id="3.20.20.370">
    <property type="entry name" value="Glycoside hydrolase/deacetylase"/>
    <property type="match status" value="1"/>
</dbReference>
<keyword evidence="2" id="KW-1185">Reference proteome</keyword>
<evidence type="ECO:0000313" key="1">
    <source>
        <dbReference type="EMBL" id="QKM71158.1"/>
    </source>
</evidence>
<reference evidence="1 2" key="1">
    <citation type="journal article" date="2012" name="J. Bacteriol.">
        <title>Draft genome of Streptomyces tsukubaensis NRRL 18488, the producer of the clinically important immunosuppressant tacrolimus (FK506).</title>
        <authorList>
            <person name="Barreiro C."/>
            <person name="Prieto C."/>
            <person name="Sola-Landa A."/>
            <person name="Solera E."/>
            <person name="Martinez-Castro M."/>
            <person name="Perez-Redondo R."/>
            <person name="Garcia-Estrada C."/>
            <person name="Aparicio J.F."/>
            <person name="Fernandez-Martinez L.T."/>
            <person name="Santos-Aberturas J."/>
            <person name="Salehi-Najafabadi Z."/>
            <person name="Rodriguez-Garcia A."/>
            <person name="Tauch A."/>
            <person name="Martin J.F."/>
        </authorList>
    </citation>
    <scope>NUCLEOTIDE SEQUENCE [LARGE SCALE GENOMIC DNA]</scope>
    <source>
        <strain evidence="2">DSM 42081 / NBRC 108919 / NRRL 18488 / 9993</strain>
    </source>
</reference>
<dbReference type="AlphaFoldDB" id="I2MTJ4"/>
<protein>
    <submittedName>
        <fullName evidence="1">Polysaccharide deacetylase family protein</fullName>
    </submittedName>
</protein>